<feature type="signal peptide" evidence="1">
    <location>
        <begin position="1"/>
        <end position="34"/>
    </location>
</feature>
<evidence type="ECO:0000313" key="2">
    <source>
        <dbReference type="EMBL" id="MED6176137.1"/>
    </source>
</evidence>
<reference evidence="2 3" key="1">
    <citation type="journal article" date="2023" name="Plants (Basel)">
        <title>Bridging the Gap: Combining Genomics and Transcriptomics Approaches to Understand Stylosanthes scabra, an Orphan Legume from the Brazilian Caatinga.</title>
        <authorList>
            <person name="Ferreira-Neto J.R.C."/>
            <person name="da Silva M.D."/>
            <person name="Binneck E."/>
            <person name="de Melo N.F."/>
            <person name="da Silva R.H."/>
            <person name="de Melo A.L.T.M."/>
            <person name="Pandolfi V."/>
            <person name="Bustamante F.O."/>
            <person name="Brasileiro-Vidal A.C."/>
            <person name="Benko-Iseppon A.M."/>
        </authorList>
    </citation>
    <scope>NUCLEOTIDE SEQUENCE [LARGE SCALE GENOMIC DNA]</scope>
    <source>
        <tissue evidence="2">Leaves</tissue>
    </source>
</reference>
<name>A0ABU6VR75_9FABA</name>
<keyword evidence="3" id="KW-1185">Reference proteome</keyword>
<dbReference type="Proteomes" id="UP001341840">
    <property type="component" value="Unassembled WGS sequence"/>
</dbReference>
<evidence type="ECO:0000313" key="3">
    <source>
        <dbReference type="Proteomes" id="UP001341840"/>
    </source>
</evidence>
<accession>A0ABU6VR75</accession>
<comment type="caution">
    <text evidence="2">The sequence shown here is derived from an EMBL/GenBank/DDBJ whole genome shotgun (WGS) entry which is preliminary data.</text>
</comment>
<protein>
    <submittedName>
        <fullName evidence="2">Uncharacterized protein</fullName>
    </submittedName>
</protein>
<dbReference type="InterPro" id="IPR029066">
    <property type="entry name" value="PLP-binding_barrel"/>
</dbReference>
<feature type="non-terminal residue" evidence="2">
    <location>
        <position position="1"/>
    </location>
</feature>
<dbReference type="EMBL" id="JASCZI010152441">
    <property type="protein sequence ID" value="MED6176137.1"/>
    <property type="molecule type" value="Genomic_DNA"/>
</dbReference>
<keyword evidence="1" id="KW-0732">Signal</keyword>
<gene>
    <name evidence="2" type="ORF">PIB30_085131</name>
</gene>
<feature type="chain" id="PRO_5045057974" evidence="1">
    <location>
        <begin position="35"/>
        <end position="87"/>
    </location>
</feature>
<organism evidence="2 3">
    <name type="scientific">Stylosanthes scabra</name>
    <dbReference type="NCBI Taxonomy" id="79078"/>
    <lineage>
        <taxon>Eukaryota</taxon>
        <taxon>Viridiplantae</taxon>
        <taxon>Streptophyta</taxon>
        <taxon>Embryophyta</taxon>
        <taxon>Tracheophyta</taxon>
        <taxon>Spermatophyta</taxon>
        <taxon>Magnoliopsida</taxon>
        <taxon>eudicotyledons</taxon>
        <taxon>Gunneridae</taxon>
        <taxon>Pentapetalae</taxon>
        <taxon>rosids</taxon>
        <taxon>fabids</taxon>
        <taxon>Fabales</taxon>
        <taxon>Fabaceae</taxon>
        <taxon>Papilionoideae</taxon>
        <taxon>50 kb inversion clade</taxon>
        <taxon>dalbergioids sensu lato</taxon>
        <taxon>Dalbergieae</taxon>
        <taxon>Pterocarpus clade</taxon>
        <taxon>Stylosanthes</taxon>
    </lineage>
</organism>
<dbReference type="SUPFAM" id="SSF51419">
    <property type="entry name" value="PLP-binding barrel"/>
    <property type="match status" value="1"/>
</dbReference>
<evidence type="ECO:0000256" key="1">
    <source>
        <dbReference type="SAM" id="SignalP"/>
    </source>
</evidence>
<sequence length="87" mass="9688">ATASASSAIMSSTNFQFLVVVLPISLSDAPSSNAASCHRCFGEVYDSGHRFFGENYVQELVEKKLLRICLEWNNNIEEGSTHVGYWR</sequence>
<proteinExistence type="predicted"/>